<proteinExistence type="predicted"/>
<reference evidence="1 2" key="1">
    <citation type="submission" date="2017-10" db="EMBL/GenBank/DDBJ databases">
        <title>Biodiversity and function of Thalassospira species in the particle-attached aromatic-hydrocarbon-degrading consortia from the surface seawater of the China South Sea.</title>
        <authorList>
            <person name="Dong C."/>
            <person name="Liu R."/>
            <person name="Shao Z."/>
        </authorList>
    </citation>
    <scope>NUCLEOTIDE SEQUENCE [LARGE SCALE GENOMIC DNA]</scope>
    <source>
        <strain evidence="1 2">CSC3H3</strain>
    </source>
</reference>
<accession>A0ABN5FBD7</accession>
<dbReference type="RefSeq" id="WP_101284005.1">
    <property type="nucleotide sequence ID" value="NZ_CP024199.1"/>
</dbReference>
<organism evidence="1 2">
    <name type="scientific">Thalassospira marina</name>
    <dbReference type="NCBI Taxonomy" id="2048283"/>
    <lineage>
        <taxon>Bacteria</taxon>
        <taxon>Pseudomonadati</taxon>
        <taxon>Pseudomonadota</taxon>
        <taxon>Alphaproteobacteria</taxon>
        <taxon>Rhodospirillales</taxon>
        <taxon>Thalassospiraceae</taxon>
        <taxon>Thalassospira</taxon>
    </lineage>
</organism>
<evidence type="ECO:0000313" key="1">
    <source>
        <dbReference type="EMBL" id="AUG52077.1"/>
    </source>
</evidence>
<dbReference type="EMBL" id="CP024199">
    <property type="protein sequence ID" value="AUG52077.1"/>
    <property type="molecule type" value="Genomic_DNA"/>
</dbReference>
<protein>
    <submittedName>
        <fullName evidence="1">Uncharacterized protein</fullName>
    </submittedName>
</protein>
<gene>
    <name evidence="1" type="ORF">CSC3H3_04575</name>
</gene>
<sequence>MSRFDRVESGDLYALLSVCTKEDLDPIVQIILKKVSNFLSTDEKYKKYSPDHTKYHKLIGDELRLFGGNSLSNVFRGQGPGYDEIVFDVCKKLDVPCQEGRIVENEANLLDLFAAPRWAAMSEEEKKAIAEDVREGALEGYSGVSGVIGSVGGAALTASLISGPAGWAALGMSLMSSSFKVTIPCVLHIAYLRRRYLEKSENIKQNFRKSSASLQGSSRIQKFEFDKQFILEEESGKELLSLKTLKNYSQDRSVGFSRDKDAIAKFNELLLAVPSLVTTLELQNHNYMLVEANGQLVKATGGGFRGLVVDSANKVKEHARLFEADTLSTLVNSTAIITLASTLLAQKHLADISRKLSDIKQEIDNIRTFQKNERRALVSGTVHYLEQLAVAVFDGLTSSTFLSQIERSELDMLRVQYHILADVRELENDIKKAEPKKVTGVDGINEISTYQQDLTALYSELVICVRARACALQLLSKFPDSSFILKNRQKDILAAIDEISGSTEIYQTLRALFHEASGFWKGDVNQIKLSLKRENEVLMDSMQQMKDEVRSTIEAITYSAQAAEKGMRFIVKIKNGTPVAAQLL</sequence>
<dbReference type="Proteomes" id="UP000233458">
    <property type="component" value="Chromosome"/>
</dbReference>
<name>A0ABN5FBD7_9PROT</name>
<keyword evidence="2" id="KW-1185">Reference proteome</keyword>
<evidence type="ECO:0000313" key="2">
    <source>
        <dbReference type="Proteomes" id="UP000233458"/>
    </source>
</evidence>